<keyword evidence="3" id="KW-1185">Reference proteome</keyword>
<protein>
    <submittedName>
        <fullName evidence="2">Uncharacterized protein</fullName>
    </submittedName>
</protein>
<dbReference type="InParanoid" id="A0A409X937"/>
<feature type="region of interest" description="Disordered" evidence="1">
    <location>
        <begin position="1"/>
        <end position="27"/>
    </location>
</feature>
<reference evidence="2 3" key="1">
    <citation type="journal article" date="2018" name="Evol. Lett.">
        <title>Horizontal gene cluster transfer increased hallucinogenic mushroom diversity.</title>
        <authorList>
            <person name="Reynolds H.T."/>
            <person name="Vijayakumar V."/>
            <person name="Gluck-Thaler E."/>
            <person name="Korotkin H.B."/>
            <person name="Matheny P.B."/>
            <person name="Slot J.C."/>
        </authorList>
    </citation>
    <scope>NUCLEOTIDE SEQUENCE [LARGE SCALE GENOMIC DNA]</scope>
    <source>
        <strain evidence="2 3">2629</strain>
    </source>
</reference>
<comment type="caution">
    <text evidence="2">The sequence shown here is derived from an EMBL/GenBank/DDBJ whole genome shotgun (WGS) entry which is preliminary data.</text>
</comment>
<dbReference type="Proteomes" id="UP000284842">
    <property type="component" value="Unassembled WGS sequence"/>
</dbReference>
<accession>A0A409X937</accession>
<evidence type="ECO:0000256" key="1">
    <source>
        <dbReference type="SAM" id="MobiDB-lite"/>
    </source>
</evidence>
<organism evidence="2 3">
    <name type="scientific">Panaeolus cyanescens</name>
    <dbReference type="NCBI Taxonomy" id="181874"/>
    <lineage>
        <taxon>Eukaryota</taxon>
        <taxon>Fungi</taxon>
        <taxon>Dikarya</taxon>
        <taxon>Basidiomycota</taxon>
        <taxon>Agaricomycotina</taxon>
        <taxon>Agaricomycetes</taxon>
        <taxon>Agaricomycetidae</taxon>
        <taxon>Agaricales</taxon>
        <taxon>Agaricineae</taxon>
        <taxon>Galeropsidaceae</taxon>
        <taxon>Panaeolus</taxon>
    </lineage>
</organism>
<dbReference type="EMBL" id="NHTK01004320">
    <property type="protein sequence ID" value="PPQ87227.1"/>
    <property type="molecule type" value="Genomic_DNA"/>
</dbReference>
<gene>
    <name evidence="2" type="ORF">CVT24_010095</name>
</gene>
<evidence type="ECO:0000313" key="2">
    <source>
        <dbReference type="EMBL" id="PPQ87227.1"/>
    </source>
</evidence>
<proteinExistence type="predicted"/>
<evidence type="ECO:0000313" key="3">
    <source>
        <dbReference type="Proteomes" id="UP000284842"/>
    </source>
</evidence>
<sequence>MSSSHSAEGVPHLIPNPPINRGPRHNKESFLKPAEIDIIVGLRPELVGSSSDRERLLIIKKMVHMLREYWRTIDRQWASADEKAEKAAKWITNNWRRKRGKRIPLYVNIQEHIWQTRQSDVWKVIASKLNVAKADSSTPGWLQVRQSAIAEVRQSIPKETLRQEATEIMRNGYQRDKQAQIADKLLFKRVKAAHEHLFLEMGAVSLQFTVHKSLTGRAVMST</sequence>
<name>A0A409X937_9AGAR</name>
<dbReference type="AlphaFoldDB" id="A0A409X937"/>